<dbReference type="GO" id="GO:0046872">
    <property type="term" value="F:metal ion binding"/>
    <property type="evidence" value="ECO:0007669"/>
    <property type="project" value="UniProtKB-KW"/>
</dbReference>
<name>A0A1Q2SKR4_9GAMM</name>
<dbReference type="InterPro" id="IPR037123">
    <property type="entry name" value="PRibGlycinamide_synth_C_sf"/>
</dbReference>
<keyword evidence="11" id="KW-0460">Magnesium</keyword>
<feature type="domain" description="ATP-grasp" evidence="19">
    <location>
        <begin position="109"/>
        <end position="316"/>
    </location>
</feature>
<dbReference type="Pfam" id="PF02843">
    <property type="entry name" value="GARS_C"/>
    <property type="match status" value="1"/>
</dbReference>
<keyword evidence="21" id="KW-1185">Reference proteome</keyword>
<dbReference type="GO" id="GO:0006189">
    <property type="term" value="P:'de novo' IMP biosynthetic process"/>
    <property type="evidence" value="ECO:0007669"/>
    <property type="project" value="UniProtKB-UniRule"/>
</dbReference>
<dbReference type="SMART" id="SM01209">
    <property type="entry name" value="GARS_A"/>
    <property type="match status" value="1"/>
</dbReference>
<evidence type="ECO:0000256" key="5">
    <source>
        <dbReference type="ARBA" id="ARBA00020605"/>
    </source>
</evidence>
<dbReference type="InterPro" id="IPR013815">
    <property type="entry name" value="ATP_grasp_subdomain_1"/>
</dbReference>
<evidence type="ECO:0000256" key="9">
    <source>
        <dbReference type="ARBA" id="ARBA00022755"/>
    </source>
</evidence>
<dbReference type="SUPFAM" id="SSF51246">
    <property type="entry name" value="Rudiment single hybrid motif"/>
    <property type="match status" value="1"/>
</dbReference>
<gene>
    <name evidence="17" type="primary">purD</name>
    <name evidence="20" type="ORF">TAO_0371</name>
</gene>
<dbReference type="PANTHER" id="PTHR43472:SF1">
    <property type="entry name" value="PHOSPHORIBOSYLAMINE--GLYCINE LIGASE, CHLOROPLASTIC"/>
    <property type="match status" value="1"/>
</dbReference>
<evidence type="ECO:0000256" key="6">
    <source>
        <dbReference type="ARBA" id="ARBA00022598"/>
    </source>
</evidence>
<keyword evidence="10 18" id="KW-0067">ATP-binding</keyword>
<dbReference type="InterPro" id="IPR020560">
    <property type="entry name" value="PRibGlycinamide_synth_C-dom"/>
</dbReference>
<dbReference type="AlphaFoldDB" id="A0A1Q2SKR4"/>
<dbReference type="FunFam" id="3.90.600.10:FF:000001">
    <property type="entry name" value="Trifunctional purine biosynthetic protein adenosine-3"/>
    <property type="match status" value="1"/>
</dbReference>
<comment type="catalytic activity">
    <reaction evidence="17">
        <text>5-phospho-beta-D-ribosylamine + glycine + ATP = N(1)-(5-phospho-beta-D-ribosyl)glycinamide + ADP + phosphate + H(+)</text>
        <dbReference type="Rhea" id="RHEA:17453"/>
        <dbReference type="ChEBI" id="CHEBI:15378"/>
        <dbReference type="ChEBI" id="CHEBI:30616"/>
        <dbReference type="ChEBI" id="CHEBI:43474"/>
        <dbReference type="ChEBI" id="CHEBI:57305"/>
        <dbReference type="ChEBI" id="CHEBI:58681"/>
        <dbReference type="ChEBI" id="CHEBI:143788"/>
        <dbReference type="ChEBI" id="CHEBI:456216"/>
        <dbReference type="EC" id="6.3.4.13"/>
    </reaction>
</comment>
<evidence type="ECO:0000256" key="7">
    <source>
        <dbReference type="ARBA" id="ARBA00022723"/>
    </source>
</evidence>
<dbReference type="Gene3D" id="3.90.600.10">
    <property type="entry name" value="Phosphoribosylglycinamide synthetase, C-terminal domain"/>
    <property type="match status" value="1"/>
</dbReference>
<evidence type="ECO:0000256" key="12">
    <source>
        <dbReference type="ARBA" id="ARBA00023211"/>
    </source>
</evidence>
<dbReference type="GO" id="GO:0005524">
    <property type="term" value="F:ATP binding"/>
    <property type="evidence" value="ECO:0007669"/>
    <property type="project" value="UniProtKB-UniRule"/>
</dbReference>
<evidence type="ECO:0000256" key="4">
    <source>
        <dbReference type="ARBA" id="ARBA00013255"/>
    </source>
</evidence>
<dbReference type="OrthoDB" id="9807240at2"/>
<keyword evidence="12" id="KW-0464">Manganese</keyword>
<evidence type="ECO:0000256" key="15">
    <source>
        <dbReference type="ARBA" id="ARBA00042864"/>
    </source>
</evidence>
<comment type="cofactor">
    <cofactor evidence="2">
        <name>Mg(2+)</name>
        <dbReference type="ChEBI" id="CHEBI:18420"/>
    </cofactor>
</comment>
<dbReference type="EMBL" id="AP014836">
    <property type="protein sequence ID" value="BAW79741.1"/>
    <property type="molecule type" value="Genomic_DNA"/>
</dbReference>
<dbReference type="Gene3D" id="3.40.50.20">
    <property type="match status" value="1"/>
</dbReference>
<dbReference type="FunFam" id="3.30.1490.20:FF:000006">
    <property type="entry name" value="phosphoribosylamine--glycine ligase, chloroplastic-like"/>
    <property type="match status" value="1"/>
</dbReference>
<evidence type="ECO:0000256" key="2">
    <source>
        <dbReference type="ARBA" id="ARBA00001946"/>
    </source>
</evidence>
<dbReference type="SUPFAM" id="SSF56059">
    <property type="entry name" value="Glutathione synthetase ATP-binding domain-like"/>
    <property type="match status" value="1"/>
</dbReference>
<dbReference type="GO" id="GO:0004637">
    <property type="term" value="F:phosphoribosylamine-glycine ligase activity"/>
    <property type="evidence" value="ECO:0007669"/>
    <property type="project" value="UniProtKB-UniRule"/>
</dbReference>
<dbReference type="Pfam" id="PF02844">
    <property type="entry name" value="GARS_N"/>
    <property type="match status" value="1"/>
</dbReference>
<dbReference type="InterPro" id="IPR016185">
    <property type="entry name" value="PreATP-grasp_dom_sf"/>
</dbReference>
<dbReference type="SUPFAM" id="SSF52440">
    <property type="entry name" value="PreATP-grasp domain"/>
    <property type="match status" value="1"/>
</dbReference>
<evidence type="ECO:0000256" key="8">
    <source>
        <dbReference type="ARBA" id="ARBA00022741"/>
    </source>
</evidence>
<keyword evidence="7" id="KW-0479">Metal-binding</keyword>
<evidence type="ECO:0000256" key="18">
    <source>
        <dbReference type="PROSITE-ProRule" id="PRU00409"/>
    </source>
</evidence>
<dbReference type="KEGG" id="ntt:TAO_0371"/>
<evidence type="ECO:0000256" key="1">
    <source>
        <dbReference type="ARBA" id="ARBA00001936"/>
    </source>
</evidence>
<evidence type="ECO:0000256" key="14">
    <source>
        <dbReference type="ARBA" id="ARBA00042242"/>
    </source>
</evidence>
<evidence type="ECO:0000256" key="10">
    <source>
        <dbReference type="ARBA" id="ARBA00022840"/>
    </source>
</evidence>
<evidence type="ECO:0000313" key="20">
    <source>
        <dbReference type="EMBL" id="BAW79741.1"/>
    </source>
</evidence>
<keyword evidence="6 17" id="KW-0436">Ligase</keyword>
<reference evidence="20 21" key="1">
    <citation type="journal article" date="2017" name="ISME J.">
        <title>An acid-tolerant ammonia-oxidizing ?-proteobacterium from soil.</title>
        <authorList>
            <person name="Hayatsu M."/>
            <person name="Tago K."/>
            <person name="Uchiyama I."/>
            <person name="Toyoda A."/>
            <person name="Wang Y."/>
            <person name="Shimomura Y."/>
            <person name="Okubo T."/>
            <person name="Kurisu F."/>
            <person name="Hirono Y."/>
            <person name="Nonaka K."/>
            <person name="Akiyama H."/>
            <person name="Itoh T."/>
            <person name="Takami H."/>
        </authorList>
    </citation>
    <scope>NUCLEOTIDE SEQUENCE [LARGE SCALE GENOMIC DNA]</scope>
    <source>
        <strain evidence="20 21">TAO100</strain>
    </source>
</reference>
<evidence type="ECO:0000313" key="21">
    <source>
        <dbReference type="Proteomes" id="UP000243679"/>
    </source>
</evidence>
<proteinExistence type="inferred from homology"/>
<comment type="pathway">
    <text evidence="3 17">Purine metabolism; IMP biosynthesis via de novo pathway; N(1)-(5-phospho-D-ribosyl)glycinamide from 5-phospho-alpha-D-ribose 1-diphosphate: step 2/2.</text>
</comment>
<evidence type="ECO:0000256" key="3">
    <source>
        <dbReference type="ARBA" id="ARBA00005174"/>
    </source>
</evidence>
<evidence type="ECO:0000256" key="17">
    <source>
        <dbReference type="HAMAP-Rule" id="MF_00138"/>
    </source>
</evidence>
<dbReference type="InterPro" id="IPR000115">
    <property type="entry name" value="PRibGlycinamide_synth"/>
</dbReference>
<comment type="cofactor">
    <cofactor evidence="1">
        <name>Mn(2+)</name>
        <dbReference type="ChEBI" id="CHEBI:29035"/>
    </cofactor>
</comment>
<evidence type="ECO:0000256" key="11">
    <source>
        <dbReference type="ARBA" id="ARBA00022842"/>
    </source>
</evidence>
<dbReference type="PROSITE" id="PS50975">
    <property type="entry name" value="ATP_GRASP"/>
    <property type="match status" value="1"/>
</dbReference>
<sequence>MKALVVGGGGREHALAWKLAKSPQVDLIYVAPGNAGTAAEPKLKNIAIKPDDISALLAFALAEGIGLTIVGPEISLILGIVDVFEKAGLRCLGPHRAAARLEGSKSFAKDFLTRQNIPTARYQVFDDPDEAITYIKTQVTPIVVKADGLAAGKGVVIAQTEWEAIEAIHEIQVSGVFGEAGNRVVIEEFLAGEEASFIVITDGEHILPLVSTQDHKARDNGDRGPNTGGMGAYSPAPVITERVYNRIMEEVIVPTVRGMAEEGYPYRGFLYAGLMIDKNGSPKVLEYNCRFGDPEAQPIMMRLRSDLMTLFLATVERRLHEISVEWDPRAAVGVVMVAKGYPGSYAINDPIYGLPVPEREDCKVFHAGTIEKGGQILTAGGRVLCACGLGSSVTQAQAIAYSLVQQITWKEAYYRTDIGYRAITREADRDNN</sequence>
<evidence type="ECO:0000259" key="19">
    <source>
        <dbReference type="PROSITE" id="PS50975"/>
    </source>
</evidence>
<dbReference type="GO" id="GO:0009113">
    <property type="term" value="P:purine nucleobase biosynthetic process"/>
    <property type="evidence" value="ECO:0007669"/>
    <property type="project" value="InterPro"/>
</dbReference>
<dbReference type="FunFam" id="3.30.470.20:FF:000031">
    <property type="entry name" value="Phosphoribosylamine--glycine ligase"/>
    <property type="match status" value="1"/>
</dbReference>
<dbReference type="InterPro" id="IPR020559">
    <property type="entry name" value="PRibGlycinamide_synth_CS"/>
</dbReference>
<dbReference type="Gene3D" id="3.30.470.20">
    <property type="entry name" value="ATP-grasp fold, B domain"/>
    <property type="match status" value="1"/>
</dbReference>
<dbReference type="EC" id="6.3.4.13" evidence="4 17"/>
<dbReference type="PANTHER" id="PTHR43472">
    <property type="entry name" value="PHOSPHORIBOSYLAMINE--GLYCINE LIGASE"/>
    <property type="match status" value="1"/>
</dbReference>
<dbReference type="FunFam" id="3.40.50.20:FF:000006">
    <property type="entry name" value="Phosphoribosylamine--glycine ligase, chloroplastic"/>
    <property type="match status" value="1"/>
</dbReference>
<dbReference type="InterPro" id="IPR020562">
    <property type="entry name" value="PRibGlycinamide_synth_N"/>
</dbReference>
<dbReference type="Proteomes" id="UP000243679">
    <property type="component" value="Chromosome"/>
</dbReference>
<dbReference type="HAMAP" id="MF_00138">
    <property type="entry name" value="GARS"/>
    <property type="match status" value="1"/>
</dbReference>
<protein>
    <recommendedName>
        <fullName evidence="5 17">Phosphoribosylamine--glycine ligase</fullName>
        <ecNumber evidence="4 17">6.3.4.13</ecNumber>
    </recommendedName>
    <alternativeName>
        <fullName evidence="16 17">GARS</fullName>
    </alternativeName>
    <alternativeName>
        <fullName evidence="14 17">Glycinamide ribonucleotide synthetase</fullName>
    </alternativeName>
    <alternativeName>
        <fullName evidence="15 17">Phosphoribosylglycinamide synthetase</fullName>
    </alternativeName>
</protein>
<keyword evidence="8 18" id="KW-0547">Nucleotide-binding</keyword>
<dbReference type="PROSITE" id="PS00184">
    <property type="entry name" value="GARS"/>
    <property type="match status" value="1"/>
</dbReference>
<comment type="similarity">
    <text evidence="13 17">Belongs to the GARS family.</text>
</comment>
<dbReference type="InterPro" id="IPR020561">
    <property type="entry name" value="PRibGlycinamid_synth_ATP-grasp"/>
</dbReference>
<dbReference type="Gene3D" id="3.30.1490.20">
    <property type="entry name" value="ATP-grasp fold, A domain"/>
    <property type="match status" value="1"/>
</dbReference>
<dbReference type="Pfam" id="PF01071">
    <property type="entry name" value="GARS_A"/>
    <property type="match status" value="1"/>
</dbReference>
<evidence type="ECO:0000256" key="13">
    <source>
        <dbReference type="ARBA" id="ARBA00038345"/>
    </source>
</evidence>
<organism evidence="20 21">
    <name type="scientific">Candidatus Nitrosoglobus terrae</name>
    <dbReference type="NCBI Taxonomy" id="1630141"/>
    <lineage>
        <taxon>Bacteria</taxon>
        <taxon>Pseudomonadati</taxon>
        <taxon>Pseudomonadota</taxon>
        <taxon>Gammaproteobacteria</taxon>
        <taxon>Chromatiales</taxon>
        <taxon>Chromatiaceae</taxon>
        <taxon>Candidatus Nitrosoglobus</taxon>
    </lineage>
</organism>
<dbReference type="UniPathway" id="UPA00074">
    <property type="reaction ID" value="UER00125"/>
</dbReference>
<evidence type="ECO:0000256" key="16">
    <source>
        <dbReference type="ARBA" id="ARBA00079592"/>
    </source>
</evidence>
<dbReference type="NCBIfam" id="TIGR00877">
    <property type="entry name" value="purD"/>
    <property type="match status" value="1"/>
</dbReference>
<keyword evidence="9 17" id="KW-0658">Purine biosynthesis</keyword>
<accession>A0A1Q2SKR4</accession>
<dbReference type="SMART" id="SM01210">
    <property type="entry name" value="GARS_C"/>
    <property type="match status" value="1"/>
</dbReference>
<dbReference type="InterPro" id="IPR011054">
    <property type="entry name" value="Rudment_hybrid_motif"/>
</dbReference>
<dbReference type="RefSeq" id="WP_096526362.1">
    <property type="nucleotide sequence ID" value="NZ_AP014836.1"/>
</dbReference>
<dbReference type="InterPro" id="IPR011761">
    <property type="entry name" value="ATP-grasp"/>
</dbReference>